<feature type="region of interest" description="Disordered" evidence="1">
    <location>
        <begin position="1"/>
        <end position="40"/>
    </location>
</feature>
<sequence length="124" mass="12969">MGGGGVTTDAGCRSGCCPCPPPTPPHPTPPPPPPPPSPFILLRALQPDLHLPPGPHVPIQTLQPLLQAGQSDKPIAGPLARELAESISSQQTTADPSRSQILLLRETNTEEGACARAKRIQKDD</sequence>
<gene>
    <name evidence="2" type="ORF">D9C73_001028</name>
</gene>
<name>A0A4U5U1T8_COLLU</name>
<evidence type="ECO:0000313" key="3">
    <source>
        <dbReference type="Proteomes" id="UP000298787"/>
    </source>
</evidence>
<accession>A0A4U5U1T8</accession>
<keyword evidence="3" id="KW-1185">Reference proteome</keyword>
<proteinExistence type="predicted"/>
<feature type="compositionally biased region" description="Pro residues" evidence="1">
    <location>
        <begin position="20"/>
        <end position="38"/>
    </location>
</feature>
<evidence type="ECO:0000256" key="1">
    <source>
        <dbReference type="SAM" id="MobiDB-lite"/>
    </source>
</evidence>
<dbReference type="Proteomes" id="UP000298787">
    <property type="component" value="Chromosome 2"/>
</dbReference>
<evidence type="ECO:0000313" key="2">
    <source>
        <dbReference type="EMBL" id="TKS67648.1"/>
    </source>
</evidence>
<dbReference type="AlphaFoldDB" id="A0A4U5U1T8"/>
<reference evidence="2 3" key="1">
    <citation type="submission" date="2019-01" db="EMBL/GenBank/DDBJ databases">
        <title>Genome Assembly of Collichthys lucidus.</title>
        <authorList>
            <person name="Cai M."/>
            <person name="Xiao S."/>
        </authorList>
    </citation>
    <scope>NUCLEOTIDE SEQUENCE [LARGE SCALE GENOMIC DNA]</scope>
    <source>
        <strain evidence="2">JT15FE1705JMU</strain>
        <tissue evidence="2">Muscle</tissue>
    </source>
</reference>
<dbReference type="EMBL" id="CM014079">
    <property type="protein sequence ID" value="TKS67648.1"/>
    <property type="molecule type" value="Genomic_DNA"/>
</dbReference>
<feature type="compositionally biased region" description="Polar residues" evidence="1">
    <location>
        <begin position="86"/>
        <end position="100"/>
    </location>
</feature>
<feature type="region of interest" description="Disordered" evidence="1">
    <location>
        <begin position="86"/>
        <end position="106"/>
    </location>
</feature>
<protein>
    <submittedName>
        <fullName evidence="2">Uncharacterized protein</fullName>
    </submittedName>
</protein>
<organism evidence="2 3">
    <name type="scientific">Collichthys lucidus</name>
    <name type="common">Big head croaker</name>
    <name type="synonym">Sciaena lucida</name>
    <dbReference type="NCBI Taxonomy" id="240159"/>
    <lineage>
        <taxon>Eukaryota</taxon>
        <taxon>Metazoa</taxon>
        <taxon>Chordata</taxon>
        <taxon>Craniata</taxon>
        <taxon>Vertebrata</taxon>
        <taxon>Euteleostomi</taxon>
        <taxon>Actinopterygii</taxon>
        <taxon>Neopterygii</taxon>
        <taxon>Teleostei</taxon>
        <taxon>Neoteleostei</taxon>
        <taxon>Acanthomorphata</taxon>
        <taxon>Eupercaria</taxon>
        <taxon>Sciaenidae</taxon>
        <taxon>Collichthys</taxon>
    </lineage>
</organism>